<evidence type="ECO:0000256" key="1">
    <source>
        <dbReference type="SAM" id="Phobius"/>
    </source>
</evidence>
<dbReference type="Proteomes" id="UP001383192">
    <property type="component" value="Unassembled WGS sequence"/>
</dbReference>
<organism evidence="2 3">
    <name type="scientific">Paramarasmius palmivorus</name>
    <dbReference type="NCBI Taxonomy" id="297713"/>
    <lineage>
        <taxon>Eukaryota</taxon>
        <taxon>Fungi</taxon>
        <taxon>Dikarya</taxon>
        <taxon>Basidiomycota</taxon>
        <taxon>Agaricomycotina</taxon>
        <taxon>Agaricomycetes</taxon>
        <taxon>Agaricomycetidae</taxon>
        <taxon>Agaricales</taxon>
        <taxon>Marasmiineae</taxon>
        <taxon>Marasmiaceae</taxon>
        <taxon>Paramarasmius</taxon>
    </lineage>
</organism>
<dbReference type="EMBL" id="JAYKXP010000045">
    <property type="protein sequence ID" value="KAK7037628.1"/>
    <property type="molecule type" value="Genomic_DNA"/>
</dbReference>
<evidence type="ECO:0000313" key="2">
    <source>
        <dbReference type="EMBL" id="KAK7037628.1"/>
    </source>
</evidence>
<keyword evidence="1" id="KW-1133">Transmembrane helix</keyword>
<keyword evidence="1" id="KW-0812">Transmembrane</keyword>
<reference evidence="2 3" key="1">
    <citation type="submission" date="2024-01" db="EMBL/GenBank/DDBJ databases">
        <title>A draft genome for a cacao thread blight-causing isolate of Paramarasmius palmivorus.</title>
        <authorList>
            <person name="Baruah I.K."/>
            <person name="Bukari Y."/>
            <person name="Amoako-Attah I."/>
            <person name="Meinhardt L.W."/>
            <person name="Bailey B.A."/>
            <person name="Cohen S.P."/>
        </authorList>
    </citation>
    <scope>NUCLEOTIDE SEQUENCE [LARGE SCALE GENOMIC DNA]</scope>
    <source>
        <strain evidence="2 3">GH-12</strain>
    </source>
</reference>
<dbReference type="AlphaFoldDB" id="A0AAW0CF54"/>
<evidence type="ECO:0000313" key="3">
    <source>
        <dbReference type="Proteomes" id="UP001383192"/>
    </source>
</evidence>
<proteinExistence type="predicted"/>
<feature type="transmembrane region" description="Helical" evidence="1">
    <location>
        <begin position="501"/>
        <end position="522"/>
    </location>
</feature>
<keyword evidence="1" id="KW-0472">Membrane</keyword>
<accession>A0AAW0CF54</accession>
<name>A0AAW0CF54_9AGAR</name>
<sequence>MLAVFNSAFLIINIHINHVTSILLSQNTTFTLAHSSISGLDEPRTVLKARGILTAPKYTSTPNFDRMTIALRMLILVIVLLLDYGVAQSLVPPSTWQNSTITIPMASRVSLAASAIDVSIQQLDYNLTYCSITGPYCLQSSITLHLELCLFDLFTNQTTYEDHVGRFFNLRGEVGTGNLPSEESPNDIVEIVDISIQYGYAAFHAYLAYKNDTFLQLAEGAWNRANMFVVSGDQNTDILRPLYGANQRFPGAEFGGSLVTTGLDAVNLTYIYATLSGRFIALSALLAGETSNTTYANTAKSTTNFVKAKLFSGRSPGNPQSTRVTNNCTLSFDEPSAEGTAWWIDGISSMIATDNWEAQDAMNLLQQAILGSTKQNWVNVFGILSDTQLRGDRGSLVNAFVQSYGRIIKSDDLRSYISTFVSVQYNAVLNNARSPDIEIYKEWTPSAGSATFIPWNQITAIFALLAGTVLPDHVNVAASPTGPASVETAITGGSQHSYRGAIIGGAVGGCITLAMFILLAVACHRRISKSGDDISPFVMEAANPRPQGKNQLWNEDEMPPNYEFVVNSR</sequence>
<gene>
    <name evidence="2" type="ORF">VNI00_010844</name>
</gene>
<evidence type="ECO:0008006" key="4">
    <source>
        <dbReference type="Google" id="ProtNLM"/>
    </source>
</evidence>
<keyword evidence="3" id="KW-1185">Reference proteome</keyword>
<comment type="caution">
    <text evidence="2">The sequence shown here is derived from an EMBL/GenBank/DDBJ whole genome shotgun (WGS) entry which is preliminary data.</text>
</comment>
<protein>
    <recommendedName>
        <fullName evidence="4">Glycoside hydrolase family 76 protein</fullName>
    </recommendedName>
</protein>
<dbReference type="Gene3D" id="1.50.10.20">
    <property type="match status" value="1"/>
</dbReference>